<keyword evidence="3" id="KW-0560">Oxidoreductase</keyword>
<reference evidence="8" key="3">
    <citation type="journal article" date="2017" name="Nature">
        <title>Genome sequence of the progenitor of the wheat D genome Aegilops tauschii.</title>
        <authorList>
            <person name="Luo M.C."/>
            <person name="Gu Y.Q."/>
            <person name="Puiu D."/>
            <person name="Wang H."/>
            <person name="Twardziok S.O."/>
            <person name="Deal K.R."/>
            <person name="Huo N."/>
            <person name="Zhu T."/>
            <person name="Wang L."/>
            <person name="Wang Y."/>
            <person name="McGuire P.E."/>
            <person name="Liu S."/>
            <person name="Long H."/>
            <person name="Ramasamy R.K."/>
            <person name="Rodriguez J.C."/>
            <person name="Van S.L."/>
            <person name="Yuan L."/>
            <person name="Wang Z."/>
            <person name="Xia Z."/>
            <person name="Xiao L."/>
            <person name="Anderson O.D."/>
            <person name="Ouyang S."/>
            <person name="Liang Y."/>
            <person name="Zimin A.V."/>
            <person name="Pertea G."/>
            <person name="Qi P."/>
            <person name="Bennetzen J.L."/>
            <person name="Dai X."/>
            <person name="Dawson M.W."/>
            <person name="Muller H.G."/>
            <person name="Kugler K."/>
            <person name="Rivarola-Duarte L."/>
            <person name="Spannagl M."/>
            <person name="Mayer K.F.X."/>
            <person name="Lu F.H."/>
            <person name="Bevan M.W."/>
            <person name="Leroy P."/>
            <person name="Li P."/>
            <person name="You F.M."/>
            <person name="Sun Q."/>
            <person name="Liu Z."/>
            <person name="Lyons E."/>
            <person name="Wicker T."/>
            <person name="Salzberg S.L."/>
            <person name="Devos K.M."/>
            <person name="Dvorak J."/>
        </authorList>
    </citation>
    <scope>NUCLEOTIDE SEQUENCE [LARGE SCALE GENOMIC DNA]</scope>
    <source>
        <strain evidence="8">cv. AL8/78</strain>
    </source>
</reference>
<evidence type="ECO:0000259" key="6">
    <source>
        <dbReference type="Pfam" id="PF03171"/>
    </source>
</evidence>
<dbReference type="SUPFAM" id="SSF51197">
    <property type="entry name" value="Clavaminate synthase-like"/>
    <property type="match status" value="1"/>
</dbReference>
<evidence type="ECO:0000313" key="8">
    <source>
        <dbReference type="EnsemblPlants" id="AET1Gv20799000.1"/>
    </source>
</evidence>
<feature type="compositionally biased region" description="Basic and acidic residues" evidence="5">
    <location>
        <begin position="314"/>
        <end position="327"/>
    </location>
</feature>
<reference evidence="9" key="1">
    <citation type="journal article" date="2014" name="Science">
        <title>Ancient hybridizations among the ancestral genomes of bread wheat.</title>
        <authorList>
            <consortium name="International Wheat Genome Sequencing Consortium,"/>
            <person name="Marcussen T."/>
            <person name="Sandve S.R."/>
            <person name="Heier L."/>
            <person name="Spannagl M."/>
            <person name="Pfeifer M."/>
            <person name="Jakobsen K.S."/>
            <person name="Wulff B.B."/>
            <person name="Steuernagel B."/>
            <person name="Mayer K.F."/>
            <person name="Olsen O.A."/>
        </authorList>
    </citation>
    <scope>NUCLEOTIDE SEQUENCE [LARGE SCALE GENOMIC DNA]</scope>
    <source>
        <strain evidence="9">cv. AL8/78</strain>
    </source>
</reference>
<dbReference type="InterPro" id="IPR027443">
    <property type="entry name" value="IPNS-like_sf"/>
</dbReference>
<dbReference type="AlphaFoldDB" id="A0A452ZJ11"/>
<dbReference type="Gramene" id="AET1Gv20799000.1">
    <property type="protein sequence ID" value="AET1Gv20799000.1"/>
    <property type="gene ID" value="AET1Gv20799000"/>
</dbReference>
<dbReference type="PANTHER" id="PTHR47991">
    <property type="entry name" value="OXOGLUTARATE/IRON-DEPENDENT DIOXYGENASE"/>
    <property type="match status" value="1"/>
</dbReference>
<comment type="cofactor">
    <cofactor evidence="1">
        <name>Fe cation</name>
        <dbReference type="ChEBI" id="CHEBI:24875"/>
    </cofactor>
</comment>
<reference evidence="8" key="4">
    <citation type="submission" date="2019-03" db="UniProtKB">
        <authorList>
            <consortium name="EnsemblPlants"/>
        </authorList>
    </citation>
    <scope>IDENTIFICATION</scope>
</reference>
<protein>
    <recommendedName>
        <fullName evidence="10">Fe2OG dioxygenase domain-containing protein</fullName>
    </recommendedName>
</protein>
<evidence type="ECO:0000259" key="7">
    <source>
        <dbReference type="Pfam" id="PF14226"/>
    </source>
</evidence>
<sequence length="369" mass="40791">METLLLSCTCAPSACVLDSHNSASTARQHLPKRRREGQRGPMDRIGDEVVLTRAEITDAAAATFADSTVIPDRYARPDEVRDGVVVGDDESYELPLVDMARLLDSESSEAETAKLGSACRDWGFFQLTNHGVDESVVQDMKDSTMQFFRLPLDKKKAVATQAGGLEGFGHHFAGASCDKLDWAESLILLTQQKEQRSMEFWPADPATLRPSLDKYSLEMSRLTSRLMAFMASDLGVEREALAGAFRGKRQSVALHHYPPCRHPDKVMGITPHHDGLGLTLLLHVDDTPGLQVRMGGRWFPLDPLPGARQRRRHPPDPDQRHVQERRAQGAGGRRARPGDRGGVPGRVRRRDGEAAPGARRGQVQGDRVR</sequence>
<evidence type="ECO:0000256" key="5">
    <source>
        <dbReference type="SAM" id="MobiDB-lite"/>
    </source>
</evidence>
<keyword evidence="9" id="KW-1185">Reference proteome</keyword>
<dbReference type="Pfam" id="PF14226">
    <property type="entry name" value="DIOX_N"/>
    <property type="match status" value="1"/>
</dbReference>
<feature type="domain" description="Isopenicillin N synthase-like Fe(2+) 2OG dioxygenase" evidence="6">
    <location>
        <begin position="250"/>
        <end position="307"/>
    </location>
</feature>
<dbReference type="Pfam" id="PF03171">
    <property type="entry name" value="2OG-FeII_Oxy"/>
    <property type="match status" value="1"/>
</dbReference>
<evidence type="ECO:0000256" key="4">
    <source>
        <dbReference type="ARBA" id="ARBA00023004"/>
    </source>
</evidence>
<dbReference type="STRING" id="200361.A0A452ZJ11"/>
<dbReference type="GO" id="GO:0046872">
    <property type="term" value="F:metal ion binding"/>
    <property type="evidence" value="ECO:0007669"/>
    <property type="project" value="UniProtKB-KW"/>
</dbReference>
<dbReference type="EnsemblPlants" id="AET1Gv20799000.1">
    <property type="protein sequence ID" value="AET1Gv20799000.1"/>
    <property type="gene ID" value="AET1Gv20799000"/>
</dbReference>
<dbReference type="InterPro" id="IPR050295">
    <property type="entry name" value="Plant_2OG-oxidoreductases"/>
</dbReference>
<accession>A0A452ZJ11</accession>
<keyword evidence="4" id="KW-0408">Iron</keyword>
<organism evidence="8 9">
    <name type="scientific">Aegilops tauschii subsp. strangulata</name>
    <name type="common">Goatgrass</name>
    <dbReference type="NCBI Taxonomy" id="200361"/>
    <lineage>
        <taxon>Eukaryota</taxon>
        <taxon>Viridiplantae</taxon>
        <taxon>Streptophyta</taxon>
        <taxon>Embryophyta</taxon>
        <taxon>Tracheophyta</taxon>
        <taxon>Spermatophyta</taxon>
        <taxon>Magnoliopsida</taxon>
        <taxon>Liliopsida</taxon>
        <taxon>Poales</taxon>
        <taxon>Poaceae</taxon>
        <taxon>BOP clade</taxon>
        <taxon>Pooideae</taxon>
        <taxon>Triticodae</taxon>
        <taxon>Triticeae</taxon>
        <taxon>Triticinae</taxon>
        <taxon>Aegilops</taxon>
    </lineage>
</organism>
<dbReference type="GO" id="GO:0016491">
    <property type="term" value="F:oxidoreductase activity"/>
    <property type="evidence" value="ECO:0007669"/>
    <property type="project" value="UniProtKB-KW"/>
</dbReference>
<dbReference type="InterPro" id="IPR044861">
    <property type="entry name" value="IPNS-like_FE2OG_OXY"/>
</dbReference>
<reference evidence="9" key="2">
    <citation type="journal article" date="2017" name="Nat. Plants">
        <title>The Aegilops tauschii genome reveals multiple impacts of transposons.</title>
        <authorList>
            <person name="Zhao G."/>
            <person name="Zou C."/>
            <person name="Li K."/>
            <person name="Wang K."/>
            <person name="Li T."/>
            <person name="Gao L."/>
            <person name="Zhang X."/>
            <person name="Wang H."/>
            <person name="Yang Z."/>
            <person name="Liu X."/>
            <person name="Jiang W."/>
            <person name="Mao L."/>
            <person name="Kong X."/>
            <person name="Jiao Y."/>
            <person name="Jia J."/>
        </authorList>
    </citation>
    <scope>NUCLEOTIDE SEQUENCE [LARGE SCALE GENOMIC DNA]</scope>
    <source>
        <strain evidence="9">cv. AL8/78</strain>
    </source>
</reference>
<dbReference type="Gene3D" id="2.60.120.330">
    <property type="entry name" value="B-lactam Antibiotic, Isopenicillin N Synthase, Chain"/>
    <property type="match status" value="1"/>
</dbReference>
<evidence type="ECO:0000313" key="9">
    <source>
        <dbReference type="Proteomes" id="UP000015105"/>
    </source>
</evidence>
<reference evidence="8" key="5">
    <citation type="journal article" date="2021" name="G3 (Bethesda)">
        <title>Aegilops tauschii genome assembly Aet v5.0 features greater sequence contiguity and improved annotation.</title>
        <authorList>
            <person name="Wang L."/>
            <person name="Zhu T."/>
            <person name="Rodriguez J.C."/>
            <person name="Deal K.R."/>
            <person name="Dubcovsky J."/>
            <person name="McGuire P.E."/>
            <person name="Lux T."/>
            <person name="Spannagl M."/>
            <person name="Mayer K.F.X."/>
            <person name="Baldrich P."/>
            <person name="Meyers B.C."/>
            <person name="Huo N."/>
            <person name="Gu Y.Q."/>
            <person name="Zhou H."/>
            <person name="Devos K.M."/>
            <person name="Bennetzen J.L."/>
            <person name="Unver T."/>
            <person name="Budak H."/>
            <person name="Gulick P.J."/>
            <person name="Galiba G."/>
            <person name="Kalapos B."/>
            <person name="Nelson D.R."/>
            <person name="Li P."/>
            <person name="You F.M."/>
            <person name="Luo M.C."/>
            <person name="Dvorak J."/>
        </authorList>
    </citation>
    <scope>NUCLEOTIDE SEQUENCE [LARGE SCALE GENOMIC DNA]</scope>
    <source>
        <strain evidence="8">cv. AL8/78</strain>
    </source>
</reference>
<feature type="domain" description="Non-haem dioxygenase N-terminal" evidence="7">
    <location>
        <begin position="94"/>
        <end position="203"/>
    </location>
</feature>
<name>A0A452ZJ11_AEGTS</name>
<proteinExistence type="predicted"/>
<evidence type="ECO:0000256" key="2">
    <source>
        <dbReference type="ARBA" id="ARBA00022723"/>
    </source>
</evidence>
<evidence type="ECO:0000256" key="3">
    <source>
        <dbReference type="ARBA" id="ARBA00023002"/>
    </source>
</evidence>
<keyword evidence="2" id="KW-0479">Metal-binding</keyword>
<dbReference type="InterPro" id="IPR026992">
    <property type="entry name" value="DIOX_N"/>
</dbReference>
<feature type="region of interest" description="Disordered" evidence="5">
    <location>
        <begin position="21"/>
        <end position="43"/>
    </location>
</feature>
<evidence type="ECO:0008006" key="10">
    <source>
        <dbReference type="Google" id="ProtNLM"/>
    </source>
</evidence>
<feature type="region of interest" description="Disordered" evidence="5">
    <location>
        <begin position="301"/>
        <end position="369"/>
    </location>
</feature>
<dbReference type="Proteomes" id="UP000015105">
    <property type="component" value="Chromosome 1D"/>
</dbReference>
<evidence type="ECO:0000256" key="1">
    <source>
        <dbReference type="ARBA" id="ARBA00001962"/>
    </source>
</evidence>